<evidence type="ECO:0000256" key="2">
    <source>
        <dbReference type="ARBA" id="ARBA00022692"/>
    </source>
</evidence>
<feature type="domain" description="ATP synthase YMF19-like N-terminal" evidence="8">
    <location>
        <begin position="2"/>
        <end position="50"/>
    </location>
</feature>
<comment type="subcellular location">
    <subcellularLocation>
        <location evidence="1">Mitochondrion membrane</location>
    </subcellularLocation>
</comment>
<dbReference type="RefSeq" id="YP_009370829.1">
    <property type="nucleotide sequence ID" value="NC_034798.1"/>
</dbReference>
<dbReference type="Pfam" id="PF02326">
    <property type="entry name" value="YMF19"/>
    <property type="match status" value="1"/>
</dbReference>
<proteinExistence type="predicted"/>
<keyword evidence="3 7" id="KW-1133">Transmembrane helix</keyword>
<dbReference type="GeneID" id="32891800"/>
<keyword evidence="4 9" id="KW-0496">Mitochondrion</keyword>
<evidence type="ECO:0000313" key="9">
    <source>
        <dbReference type="EMBL" id="ARO47995.1"/>
    </source>
</evidence>
<feature type="transmembrane region" description="Helical" evidence="7">
    <location>
        <begin position="13"/>
        <end position="32"/>
    </location>
</feature>
<dbReference type="AlphaFoldDB" id="A0A1W6R282"/>
<gene>
    <name evidence="9" type="primary">atp8</name>
</gene>
<keyword evidence="6" id="KW-0066">ATP synthesis</keyword>
<evidence type="ECO:0000256" key="5">
    <source>
        <dbReference type="ARBA" id="ARBA00023136"/>
    </source>
</evidence>
<evidence type="ECO:0000256" key="3">
    <source>
        <dbReference type="ARBA" id="ARBA00022989"/>
    </source>
</evidence>
<dbReference type="InterPro" id="IPR003319">
    <property type="entry name" value="YMF19-like_N"/>
</dbReference>
<keyword evidence="5 7" id="KW-0472">Membrane</keyword>
<reference evidence="9" key="1">
    <citation type="journal article" date="2017" name="Genome Biol. Evol.">
        <title>Mitochondrial Genome Evolution and a Novel RNA Editing System in Deep-Branching Heteroloboseids.</title>
        <authorList>
            <person name="Yang J."/>
            <person name="Harding T."/>
            <person name="Kamikawa R."/>
            <person name="Simpson A.G.B."/>
            <person name="Roger A.J."/>
        </authorList>
    </citation>
    <scope>NUCLEOTIDE SEQUENCE</scope>
    <source>
        <strain evidence="9">AS12B</strain>
    </source>
</reference>
<evidence type="ECO:0000256" key="6">
    <source>
        <dbReference type="ARBA" id="ARBA00023310"/>
    </source>
</evidence>
<accession>A0A1W6R282</accession>
<dbReference type="GO" id="GO:0031966">
    <property type="term" value="C:mitochondrial membrane"/>
    <property type="evidence" value="ECO:0007669"/>
    <property type="project" value="UniProtKB-SubCell"/>
</dbReference>
<evidence type="ECO:0000256" key="7">
    <source>
        <dbReference type="SAM" id="Phobius"/>
    </source>
</evidence>
<organism evidence="9">
    <name type="scientific">Pharyngomonas kirbyi</name>
    <dbReference type="NCBI Taxonomy" id="63601"/>
    <lineage>
        <taxon>Eukaryota</taxon>
        <taxon>Discoba</taxon>
        <taxon>Heterolobosea</taxon>
        <taxon>Pharyngomonada</taxon>
        <taxon>Pharyngomonas</taxon>
    </lineage>
</organism>
<dbReference type="SMR" id="A0A1W6R282"/>
<evidence type="ECO:0000259" key="8">
    <source>
        <dbReference type="Pfam" id="PF02326"/>
    </source>
</evidence>
<evidence type="ECO:0000256" key="1">
    <source>
        <dbReference type="ARBA" id="ARBA00004325"/>
    </source>
</evidence>
<sequence length="117" mass="14001">MPQLNTSIYFHEYGWLFISFFIFYFIFLKYYLPQLIYWMKLKNNSLVYYLNFLVDINFVIKSGSKNTLSNHVYRALLNISLISNVDHAFSKKKGTNISLFNLNVERTVFNTLIAYIR</sequence>
<geneLocation type="mitochondrion" evidence="9"/>
<name>A0A1W6R282_9EUKA</name>
<protein>
    <submittedName>
        <fullName evidence="9">ATP synthase F0 subunit 8</fullName>
    </submittedName>
</protein>
<dbReference type="EMBL" id="KX891215">
    <property type="protein sequence ID" value="ARO47995.1"/>
    <property type="molecule type" value="Genomic_DNA"/>
</dbReference>
<keyword evidence="2 7" id="KW-0812">Transmembrane</keyword>
<evidence type="ECO:0000256" key="4">
    <source>
        <dbReference type="ARBA" id="ARBA00023128"/>
    </source>
</evidence>
<dbReference type="GO" id="GO:0006754">
    <property type="term" value="P:ATP biosynthetic process"/>
    <property type="evidence" value="ECO:0007669"/>
    <property type="project" value="UniProtKB-KW"/>
</dbReference>